<dbReference type="Pfam" id="PF00153">
    <property type="entry name" value="Mito_carr"/>
    <property type="match status" value="1"/>
</dbReference>
<evidence type="ECO:0000256" key="5">
    <source>
        <dbReference type="ARBA" id="ARBA00022737"/>
    </source>
</evidence>
<evidence type="ECO:0000256" key="3">
    <source>
        <dbReference type="ARBA" id="ARBA00022448"/>
    </source>
</evidence>
<keyword evidence="6" id="KW-1133">Transmembrane helix</keyword>
<evidence type="ECO:0000256" key="6">
    <source>
        <dbReference type="ARBA" id="ARBA00022989"/>
    </source>
</evidence>
<proteinExistence type="inferred from homology"/>
<keyword evidence="3 10" id="KW-0813">Transport</keyword>
<dbReference type="Gene3D" id="1.50.40.10">
    <property type="entry name" value="Mitochondrial carrier domain"/>
    <property type="match status" value="1"/>
</dbReference>
<dbReference type="Proteomes" id="UP000037035">
    <property type="component" value="Unassembled WGS sequence"/>
</dbReference>
<dbReference type="PANTHER" id="PTHR45624">
    <property type="entry name" value="MITOCHONDRIAL BASIC AMINO ACIDS TRANSPORTER-RELATED"/>
    <property type="match status" value="1"/>
</dbReference>
<keyword evidence="8 9" id="KW-0472">Membrane</keyword>
<keyword evidence="12" id="KW-1185">Reference proteome</keyword>
<comment type="caution">
    <text evidence="11">The sequence shown here is derived from an EMBL/GenBank/DDBJ whole genome shotgun (WGS) entry which is preliminary data.</text>
</comment>
<gene>
    <name evidence="11" type="ORF">VP01_990g6</name>
</gene>
<dbReference type="InterPro" id="IPR023395">
    <property type="entry name" value="MCP_dom_sf"/>
</dbReference>
<dbReference type="InterPro" id="IPR050567">
    <property type="entry name" value="Mitochondrial_Carrier"/>
</dbReference>
<comment type="similarity">
    <text evidence="2 10">Belongs to the mitochondrial carrier (TC 2.A.29) family.</text>
</comment>
<evidence type="ECO:0000256" key="10">
    <source>
        <dbReference type="RuleBase" id="RU000488"/>
    </source>
</evidence>
<dbReference type="GO" id="GO:0000064">
    <property type="term" value="F:L-ornithine transmembrane transporter activity"/>
    <property type="evidence" value="ECO:0007669"/>
    <property type="project" value="TreeGrafter"/>
</dbReference>
<dbReference type="STRING" id="27349.A0A0L6U5G0"/>
<sequence length="79" mass="8937">MWLSSYPLDQIKTRIQTDGLRSQPTARKYLGIWDCVRKVYVGEGMRGFLRGLTPTLIRSPLVNGATFAAFETTMKLLNS</sequence>
<dbReference type="PANTHER" id="PTHR45624:SF12">
    <property type="entry name" value="MITOCHONDRIAL ORNITHINE TRANSPORTER 1"/>
    <property type="match status" value="1"/>
</dbReference>
<evidence type="ECO:0000313" key="11">
    <source>
        <dbReference type="EMBL" id="KNZ43748.1"/>
    </source>
</evidence>
<dbReference type="GO" id="GO:1990575">
    <property type="term" value="P:mitochondrial L-ornithine transmembrane transport"/>
    <property type="evidence" value="ECO:0007669"/>
    <property type="project" value="TreeGrafter"/>
</dbReference>
<dbReference type="InterPro" id="IPR018108">
    <property type="entry name" value="MCP_transmembrane"/>
</dbReference>
<evidence type="ECO:0000256" key="9">
    <source>
        <dbReference type="PROSITE-ProRule" id="PRU00282"/>
    </source>
</evidence>
<reference evidence="11 12" key="1">
    <citation type="submission" date="2015-08" db="EMBL/GenBank/DDBJ databases">
        <title>Next Generation Sequencing and Analysis of the Genome of Puccinia sorghi L Schw, the Causal Agent of Maize Common Rust.</title>
        <authorList>
            <person name="Rochi L."/>
            <person name="Burguener G."/>
            <person name="Darino M."/>
            <person name="Turjanski A."/>
            <person name="Kreff E."/>
            <person name="Dieguez M.J."/>
            <person name="Sacco F."/>
        </authorList>
    </citation>
    <scope>NUCLEOTIDE SEQUENCE [LARGE SCALE GENOMIC DNA]</scope>
    <source>
        <strain evidence="11 12">RO10H11247</strain>
    </source>
</reference>
<evidence type="ECO:0000313" key="12">
    <source>
        <dbReference type="Proteomes" id="UP000037035"/>
    </source>
</evidence>
<dbReference type="GO" id="GO:0031966">
    <property type="term" value="C:mitochondrial membrane"/>
    <property type="evidence" value="ECO:0007669"/>
    <property type="project" value="UniProtKB-SubCell"/>
</dbReference>
<dbReference type="PROSITE" id="PS50920">
    <property type="entry name" value="SOLCAR"/>
    <property type="match status" value="1"/>
</dbReference>
<protein>
    <submittedName>
        <fullName evidence="11">MC family mitochondrial carrier protein</fullName>
    </submittedName>
</protein>
<organism evidence="11 12">
    <name type="scientific">Puccinia sorghi</name>
    <dbReference type="NCBI Taxonomy" id="27349"/>
    <lineage>
        <taxon>Eukaryota</taxon>
        <taxon>Fungi</taxon>
        <taxon>Dikarya</taxon>
        <taxon>Basidiomycota</taxon>
        <taxon>Pucciniomycotina</taxon>
        <taxon>Pucciniomycetes</taxon>
        <taxon>Pucciniales</taxon>
        <taxon>Pucciniaceae</taxon>
        <taxon>Puccinia</taxon>
    </lineage>
</organism>
<feature type="repeat" description="Solcar" evidence="9">
    <location>
        <begin position="1"/>
        <end position="76"/>
    </location>
</feature>
<evidence type="ECO:0000256" key="4">
    <source>
        <dbReference type="ARBA" id="ARBA00022692"/>
    </source>
</evidence>
<evidence type="ECO:0000256" key="7">
    <source>
        <dbReference type="ARBA" id="ARBA00023128"/>
    </source>
</evidence>
<keyword evidence="4 9" id="KW-0812">Transmembrane</keyword>
<dbReference type="EMBL" id="LAVV01015614">
    <property type="protein sequence ID" value="KNZ43748.1"/>
    <property type="molecule type" value="Genomic_DNA"/>
</dbReference>
<evidence type="ECO:0000256" key="2">
    <source>
        <dbReference type="ARBA" id="ARBA00006375"/>
    </source>
</evidence>
<name>A0A0L6U5G0_9BASI</name>
<dbReference type="OrthoDB" id="409586at2759"/>
<accession>A0A0L6U5G0</accession>
<keyword evidence="5" id="KW-0677">Repeat</keyword>
<dbReference type="SUPFAM" id="SSF103506">
    <property type="entry name" value="Mitochondrial carrier"/>
    <property type="match status" value="1"/>
</dbReference>
<dbReference type="AlphaFoldDB" id="A0A0L6U5G0"/>
<evidence type="ECO:0000256" key="1">
    <source>
        <dbReference type="ARBA" id="ARBA00004225"/>
    </source>
</evidence>
<keyword evidence="7" id="KW-0496">Mitochondrion</keyword>
<evidence type="ECO:0000256" key="8">
    <source>
        <dbReference type="ARBA" id="ARBA00023136"/>
    </source>
</evidence>
<comment type="subcellular location">
    <subcellularLocation>
        <location evidence="1">Mitochondrion membrane</location>
        <topology evidence="1">Multi-pass membrane protein</topology>
    </subcellularLocation>
</comment>
<dbReference type="VEuPathDB" id="FungiDB:VP01_990g6"/>